<evidence type="ECO:0008006" key="3">
    <source>
        <dbReference type="Google" id="ProtNLM"/>
    </source>
</evidence>
<dbReference type="RefSeq" id="WP_115122327.1">
    <property type="nucleotide sequence ID" value="NZ_QRAO01000001.1"/>
</dbReference>
<evidence type="ECO:0000313" key="1">
    <source>
        <dbReference type="EMBL" id="RDK88645.1"/>
    </source>
</evidence>
<comment type="caution">
    <text evidence="1">The sequence shown here is derived from an EMBL/GenBank/DDBJ whole genome shotgun (WGS) entry which is preliminary data.</text>
</comment>
<dbReference type="EMBL" id="QRAO01000001">
    <property type="protein sequence ID" value="RDK88645.1"/>
    <property type="molecule type" value="Genomic_DNA"/>
</dbReference>
<dbReference type="OrthoDB" id="953239at2"/>
<dbReference type="AlphaFoldDB" id="A0A370QJU3"/>
<evidence type="ECO:0000313" key="2">
    <source>
        <dbReference type="Proteomes" id="UP000255317"/>
    </source>
</evidence>
<sequence>MKRDIEIPVVKDVYVAAVYEFNEEYNTHDWNIYLINNGNAPIDTVLVVMQGYDEKDMTAPMRKSIAVVPAKGFAKLEYIDESVFKLDNFFTITYFLDNKMYDKRFELPRFSITRDNAVDLPVLGEKGVLAR</sequence>
<protein>
    <recommendedName>
        <fullName evidence="3">Phenylalanyl-tRNA synthetase subunit alpha</fullName>
    </recommendedName>
</protein>
<gene>
    <name evidence="1" type="ORF">C8D94_101520</name>
</gene>
<reference evidence="1 2" key="1">
    <citation type="submission" date="2018-07" db="EMBL/GenBank/DDBJ databases">
        <title>Genomic Encyclopedia of Type Strains, Phase IV (KMG-IV): sequencing the most valuable type-strain genomes for metagenomic binning, comparative biology and taxonomic classification.</title>
        <authorList>
            <person name="Goeker M."/>
        </authorList>
    </citation>
    <scope>NUCLEOTIDE SEQUENCE [LARGE SCALE GENOMIC DNA]</scope>
    <source>
        <strain evidence="1 2">DSM 101478</strain>
    </source>
</reference>
<accession>A0A370QJU3</accession>
<dbReference type="Proteomes" id="UP000255317">
    <property type="component" value="Unassembled WGS sequence"/>
</dbReference>
<proteinExistence type="predicted"/>
<name>A0A370QJU3_9FLAO</name>
<organism evidence="1 2">
    <name type="scientific">Marinirhabdus gelatinilytica</name>
    <dbReference type="NCBI Taxonomy" id="1703343"/>
    <lineage>
        <taxon>Bacteria</taxon>
        <taxon>Pseudomonadati</taxon>
        <taxon>Bacteroidota</taxon>
        <taxon>Flavobacteriia</taxon>
        <taxon>Flavobacteriales</taxon>
        <taxon>Flavobacteriaceae</taxon>
    </lineage>
</organism>
<keyword evidence="2" id="KW-1185">Reference proteome</keyword>